<sequence>MKTMNGFFRGNCTGITAAALFLYALLSVGAGSAGMPPAALGEPGSQTPAYSCSIKVPEPEPVDLTSLAQIAADQAMAAALAAYPGSRVREVTLENENGCLVYRVLLSNGLEVKVDAGNGLRLRAAPEDDDDNLETEVQSKKPKAR</sequence>
<dbReference type="AlphaFoldDB" id="A0A7C5AK43"/>
<name>A0A7C5AK43_9BACT</name>
<organism evidence="3">
    <name type="scientific">Desulfobacca acetoxidans</name>
    <dbReference type="NCBI Taxonomy" id="60893"/>
    <lineage>
        <taxon>Bacteria</taxon>
        <taxon>Pseudomonadati</taxon>
        <taxon>Thermodesulfobacteriota</taxon>
        <taxon>Desulfobaccia</taxon>
        <taxon>Desulfobaccales</taxon>
        <taxon>Desulfobaccaceae</taxon>
        <taxon>Desulfobacca</taxon>
    </lineage>
</organism>
<proteinExistence type="predicted"/>
<protein>
    <recommendedName>
        <fullName evidence="2">PepSY domain-containing protein</fullName>
    </recommendedName>
</protein>
<gene>
    <name evidence="3" type="ORF">ENW48_00630</name>
</gene>
<evidence type="ECO:0000256" key="1">
    <source>
        <dbReference type="SAM" id="MobiDB-lite"/>
    </source>
</evidence>
<evidence type="ECO:0000259" key="2">
    <source>
        <dbReference type="Pfam" id="PF03413"/>
    </source>
</evidence>
<reference evidence="3" key="1">
    <citation type="journal article" date="2020" name="mSystems">
        <title>Genome- and Community-Level Interaction Insights into Carbon Utilization and Element Cycling Functions of Hydrothermarchaeota in Hydrothermal Sediment.</title>
        <authorList>
            <person name="Zhou Z."/>
            <person name="Liu Y."/>
            <person name="Xu W."/>
            <person name="Pan J."/>
            <person name="Luo Z.H."/>
            <person name="Li M."/>
        </authorList>
    </citation>
    <scope>NUCLEOTIDE SEQUENCE [LARGE SCALE GENOMIC DNA]</scope>
    <source>
        <strain evidence="3">SpSt-853</strain>
    </source>
</reference>
<accession>A0A7C5AK43</accession>
<dbReference type="Pfam" id="PF03413">
    <property type="entry name" value="PepSY"/>
    <property type="match status" value="1"/>
</dbReference>
<dbReference type="Gene3D" id="3.10.450.40">
    <property type="match status" value="1"/>
</dbReference>
<comment type="caution">
    <text evidence="3">The sequence shown here is derived from an EMBL/GenBank/DDBJ whole genome shotgun (WGS) entry which is preliminary data.</text>
</comment>
<dbReference type="InterPro" id="IPR025711">
    <property type="entry name" value="PepSY"/>
</dbReference>
<feature type="region of interest" description="Disordered" evidence="1">
    <location>
        <begin position="123"/>
        <end position="145"/>
    </location>
</feature>
<evidence type="ECO:0000313" key="3">
    <source>
        <dbReference type="EMBL" id="HGZ10706.1"/>
    </source>
</evidence>
<dbReference type="EMBL" id="DTKJ01000006">
    <property type="protein sequence ID" value="HGZ10706.1"/>
    <property type="molecule type" value="Genomic_DNA"/>
</dbReference>
<feature type="domain" description="PepSY" evidence="2">
    <location>
        <begin position="70"/>
        <end position="119"/>
    </location>
</feature>